<name>A0ABD6A8T5_9EURY</name>
<evidence type="ECO:0000313" key="1">
    <source>
        <dbReference type="EMBL" id="MFC7316825.1"/>
    </source>
</evidence>
<dbReference type="GeneID" id="79316523"/>
<proteinExistence type="predicted"/>
<dbReference type="EMBL" id="JBHTBF010000002">
    <property type="protein sequence ID" value="MFC7316825.1"/>
    <property type="molecule type" value="Genomic_DNA"/>
</dbReference>
<dbReference type="RefSeq" id="WP_276303912.1">
    <property type="nucleotide sequence ID" value="NZ_CP119992.1"/>
</dbReference>
<keyword evidence="2" id="KW-1185">Reference proteome</keyword>
<evidence type="ECO:0000313" key="2">
    <source>
        <dbReference type="Proteomes" id="UP001596547"/>
    </source>
</evidence>
<gene>
    <name evidence="1" type="ORF">ACFQPE_08465</name>
</gene>
<reference evidence="1 2" key="1">
    <citation type="journal article" date="2019" name="Int. J. Syst. Evol. Microbiol.">
        <title>The Global Catalogue of Microorganisms (GCM) 10K type strain sequencing project: providing services to taxonomists for standard genome sequencing and annotation.</title>
        <authorList>
            <consortium name="The Broad Institute Genomics Platform"/>
            <consortium name="The Broad Institute Genome Sequencing Center for Infectious Disease"/>
            <person name="Wu L."/>
            <person name="Ma J."/>
        </authorList>
    </citation>
    <scope>NUCLEOTIDE SEQUENCE [LARGE SCALE GENOMIC DNA]</scope>
    <source>
        <strain evidence="1 2">PSR21</strain>
    </source>
</reference>
<organism evidence="1 2">
    <name type="scientific">Halomarina halobia</name>
    <dbReference type="NCBI Taxonomy" id="3033386"/>
    <lineage>
        <taxon>Archaea</taxon>
        <taxon>Methanobacteriati</taxon>
        <taxon>Methanobacteriota</taxon>
        <taxon>Stenosarchaea group</taxon>
        <taxon>Halobacteria</taxon>
        <taxon>Halobacteriales</taxon>
        <taxon>Natronomonadaceae</taxon>
        <taxon>Halomarina</taxon>
    </lineage>
</organism>
<comment type="caution">
    <text evidence="1">The sequence shown here is derived from an EMBL/GenBank/DDBJ whole genome shotgun (WGS) entry which is preliminary data.</text>
</comment>
<dbReference type="AlphaFoldDB" id="A0ABD6A8T5"/>
<protein>
    <submittedName>
        <fullName evidence="1">Uncharacterized protein</fullName>
    </submittedName>
</protein>
<sequence>MGPRVSRNARPSPRDLLVRSALALVRTVDATLVHAALTRLVAR</sequence>
<accession>A0ABD6A8T5</accession>
<dbReference type="Proteomes" id="UP001596547">
    <property type="component" value="Unassembled WGS sequence"/>
</dbReference>